<reference evidence="8" key="2">
    <citation type="journal article" date="2021" name="Microbiome">
        <title>Successional dynamics and alternative stable states in a saline activated sludge microbial community over 9 years.</title>
        <authorList>
            <person name="Wang Y."/>
            <person name="Ye J."/>
            <person name="Ju F."/>
            <person name="Liu L."/>
            <person name="Boyd J.A."/>
            <person name="Deng Y."/>
            <person name="Parks D.H."/>
            <person name="Jiang X."/>
            <person name="Yin X."/>
            <person name="Woodcroft B.J."/>
            <person name="Tyson G.W."/>
            <person name="Hugenholtz P."/>
            <person name="Polz M.F."/>
            <person name="Zhang T."/>
        </authorList>
    </citation>
    <scope>NUCLEOTIDE SEQUENCE</scope>
    <source>
        <strain evidence="8">HKST-UBA02</strain>
    </source>
</reference>
<evidence type="ECO:0000313" key="9">
    <source>
        <dbReference type="Proteomes" id="UP000739538"/>
    </source>
</evidence>
<evidence type="ECO:0000259" key="6">
    <source>
        <dbReference type="Pfam" id="PF00593"/>
    </source>
</evidence>
<evidence type="ECO:0000256" key="3">
    <source>
        <dbReference type="ARBA" id="ARBA00023237"/>
    </source>
</evidence>
<keyword evidence="2 4" id="KW-0472">Membrane</keyword>
<protein>
    <submittedName>
        <fullName evidence="8">TonB-dependent receptor</fullName>
    </submittedName>
</protein>
<dbReference type="Gene3D" id="2.40.170.20">
    <property type="entry name" value="TonB-dependent receptor, beta-barrel domain"/>
    <property type="match status" value="1"/>
</dbReference>
<keyword evidence="4" id="KW-0798">TonB box</keyword>
<organism evidence="8 9">
    <name type="scientific">Eiseniibacteriota bacterium</name>
    <dbReference type="NCBI Taxonomy" id="2212470"/>
    <lineage>
        <taxon>Bacteria</taxon>
        <taxon>Candidatus Eiseniibacteriota</taxon>
    </lineage>
</organism>
<dbReference type="Gene3D" id="2.60.40.1120">
    <property type="entry name" value="Carboxypeptidase-like, regulatory domain"/>
    <property type="match status" value="1"/>
</dbReference>
<keyword evidence="3" id="KW-0998">Cell outer membrane</keyword>
<feature type="chain" id="PRO_5037302288" evidence="5">
    <location>
        <begin position="40"/>
        <end position="960"/>
    </location>
</feature>
<evidence type="ECO:0000256" key="1">
    <source>
        <dbReference type="ARBA" id="ARBA00004442"/>
    </source>
</evidence>
<proteinExistence type="inferred from homology"/>
<gene>
    <name evidence="8" type="ORF">KDA27_19615</name>
</gene>
<evidence type="ECO:0000256" key="4">
    <source>
        <dbReference type="RuleBase" id="RU003357"/>
    </source>
</evidence>
<dbReference type="InterPro" id="IPR000531">
    <property type="entry name" value="Beta-barrel_TonB"/>
</dbReference>
<dbReference type="AlphaFoldDB" id="A0A956NIZ0"/>
<sequence length="960" mass="105944">MNSFGPFRASAARARSRARLLAGFTACLIALLAAGQAHAEKILGVLIAEDSAQPLPFANIILTRVDGTVESPAGGTFTMEDGSYRLDATPGTYKMMASYIGYNPLTVTEVEVADGKDLTLNLTLAPSAMKDIVEEVEVTAKKIENSETYILQLQKKASAVQDGISAAQISKTTDSNAADALQRVTGLSVVDGQNVYVRGLGERYSSTTVNGASVGSPEPNKRVMPMDMFAAGLLDNIVVQKTYTPDKPGDFGGGVVDVTTRDFPGTKVWSLSVGSGMNSNTSGKDFFYHDGGDWDFLGFDDGTREVPDIIPSDHKIVPKSRFFPCETESEDFPYTYCDSTIEKFGESFSQDWKVKNRSSVLPRSFSASYGNEVEFRDQPLGFLGSLSYSRGFKTVEKEENNYRDESLSDVTLYDHVRSTASVLWGGIGSVNYRLNDYNSIYLRGMYNRSADDEFHRWEGENIDYGVDHIRQTRFKYVERGILSTSLRGKSLVMPLFGSTLEWKVGYSEATRDEPDRREHLYEGQEDGSLVLSGRGTALQRYFGSQDESTWDYEANFTVPFSLGDGRESKLKLGALHSARDREFRFRRFGYVNPSGQNSIDLSLEPDELLTPETIGGVPTTFRIQEFTLGTDAYNATHDITAGYAMIEQPIGQKIRMTAGARVEASDQRVETFDIFDPAAPDSVGRIDKSDVLPALNVTYQLTDDMNFRAAYARTLNRPDLRELSPFVYNDNGASAWARQGNPDLERAVIDNFDLRWESYVGLGELLAASAFYKSMTDPIEEALLGGQQPVYTPVNSKDAFLYGVELEARVALDRFASALSPFSASTNLTLIKSEAELGDVQNDISTSGKRPLTGQSPYVVNLGLFYSSGEGRTNASLLYTAFGERLRTIGAGSTPDIYERPRQSLDFSMAHRFGSLTAKVGIENILDDEHLFEQEGSEETKVTERWKEGRNFSLGFSLGS</sequence>
<keyword evidence="5" id="KW-0732">Signal</keyword>
<dbReference type="InterPro" id="IPR008969">
    <property type="entry name" value="CarboxyPept-like_regulatory"/>
</dbReference>
<dbReference type="GO" id="GO:0009279">
    <property type="term" value="C:cell outer membrane"/>
    <property type="evidence" value="ECO:0007669"/>
    <property type="project" value="UniProtKB-SubCell"/>
</dbReference>
<dbReference type="InterPro" id="IPR012910">
    <property type="entry name" value="Plug_dom"/>
</dbReference>
<reference evidence="8" key="1">
    <citation type="submission" date="2020-04" db="EMBL/GenBank/DDBJ databases">
        <authorList>
            <person name="Zhang T."/>
        </authorList>
    </citation>
    <scope>NUCLEOTIDE SEQUENCE</scope>
    <source>
        <strain evidence="8">HKST-UBA02</strain>
    </source>
</reference>
<dbReference type="SUPFAM" id="SSF56935">
    <property type="entry name" value="Porins"/>
    <property type="match status" value="1"/>
</dbReference>
<feature type="domain" description="TonB-dependent receptor plug" evidence="7">
    <location>
        <begin position="157"/>
        <end position="242"/>
    </location>
</feature>
<dbReference type="Proteomes" id="UP000739538">
    <property type="component" value="Unassembled WGS sequence"/>
</dbReference>
<dbReference type="Pfam" id="PF13620">
    <property type="entry name" value="CarboxypepD_reg"/>
    <property type="match status" value="1"/>
</dbReference>
<dbReference type="Pfam" id="PF00593">
    <property type="entry name" value="TonB_dep_Rec_b-barrel"/>
    <property type="match status" value="1"/>
</dbReference>
<dbReference type="PANTHER" id="PTHR40980">
    <property type="entry name" value="PLUG DOMAIN-CONTAINING PROTEIN"/>
    <property type="match status" value="1"/>
</dbReference>
<feature type="domain" description="TonB-dependent receptor-like beta-barrel" evidence="6">
    <location>
        <begin position="434"/>
        <end position="925"/>
    </location>
</feature>
<evidence type="ECO:0000256" key="2">
    <source>
        <dbReference type="ARBA" id="ARBA00023136"/>
    </source>
</evidence>
<dbReference type="Pfam" id="PF07715">
    <property type="entry name" value="Plug"/>
    <property type="match status" value="1"/>
</dbReference>
<name>A0A956NIZ0_UNCEI</name>
<dbReference type="SUPFAM" id="SSF49464">
    <property type="entry name" value="Carboxypeptidase regulatory domain-like"/>
    <property type="match status" value="1"/>
</dbReference>
<comment type="caution">
    <text evidence="8">The sequence shown here is derived from an EMBL/GenBank/DDBJ whole genome shotgun (WGS) entry which is preliminary data.</text>
</comment>
<evidence type="ECO:0000256" key="5">
    <source>
        <dbReference type="SAM" id="SignalP"/>
    </source>
</evidence>
<comment type="similarity">
    <text evidence="4">Belongs to the TonB-dependent receptor family.</text>
</comment>
<evidence type="ECO:0000259" key="7">
    <source>
        <dbReference type="Pfam" id="PF07715"/>
    </source>
</evidence>
<accession>A0A956NIZ0</accession>
<dbReference type="Gene3D" id="2.170.130.10">
    <property type="entry name" value="TonB-dependent receptor, plug domain"/>
    <property type="match status" value="1"/>
</dbReference>
<evidence type="ECO:0000313" key="8">
    <source>
        <dbReference type="EMBL" id="MCA9758010.1"/>
    </source>
</evidence>
<dbReference type="EMBL" id="JAGQHS010000136">
    <property type="protein sequence ID" value="MCA9758010.1"/>
    <property type="molecule type" value="Genomic_DNA"/>
</dbReference>
<keyword evidence="8" id="KW-0675">Receptor</keyword>
<comment type="subcellular location">
    <subcellularLocation>
        <location evidence="1 4">Cell outer membrane</location>
    </subcellularLocation>
</comment>
<feature type="signal peptide" evidence="5">
    <location>
        <begin position="1"/>
        <end position="39"/>
    </location>
</feature>
<dbReference type="InterPro" id="IPR036942">
    <property type="entry name" value="Beta-barrel_TonB_sf"/>
</dbReference>
<dbReference type="PANTHER" id="PTHR40980:SF5">
    <property type="entry name" value="TONB-DEPENDENT RECEPTOR"/>
    <property type="match status" value="1"/>
</dbReference>
<dbReference type="InterPro" id="IPR037066">
    <property type="entry name" value="Plug_dom_sf"/>
</dbReference>